<dbReference type="InterPro" id="IPR009089">
    <property type="entry name" value="XRCC4_N_sf"/>
</dbReference>
<dbReference type="GO" id="GO:0006303">
    <property type="term" value="P:double-strand break repair via nonhomologous end joining"/>
    <property type="evidence" value="ECO:0007669"/>
    <property type="project" value="TreeGrafter"/>
</dbReference>
<dbReference type="Gene3D" id="1.20.5.370">
    <property type="match status" value="1"/>
</dbReference>
<feature type="domain" description="XRCC4 N-terminal" evidence="8">
    <location>
        <begin position="17"/>
        <end position="118"/>
    </location>
</feature>
<proteinExistence type="inferred from homology"/>
<evidence type="ECO:0000256" key="4">
    <source>
        <dbReference type="ARBA" id="ARBA00023204"/>
    </source>
</evidence>
<evidence type="ECO:0000313" key="9">
    <source>
        <dbReference type="Ensembl" id="ENSPNYP00000026849.1"/>
    </source>
</evidence>
<evidence type="ECO:0000256" key="2">
    <source>
        <dbReference type="ARBA" id="ARBA00022763"/>
    </source>
</evidence>
<dbReference type="GO" id="GO:0003677">
    <property type="term" value="F:DNA binding"/>
    <property type="evidence" value="ECO:0007669"/>
    <property type="project" value="InterPro"/>
</dbReference>
<keyword evidence="3" id="KW-0233">DNA recombination</keyword>
<evidence type="ECO:0000256" key="7">
    <source>
        <dbReference type="SAM" id="MobiDB-lite"/>
    </source>
</evidence>
<dbReference type="InterPro" id="IPR010585">
    <property type="entry name" value="DNA_repair_prot_XRCC4"/>
</dbReference>
<dbReference type="GO" id="GO:0010165">
    <property type="term" value="P:response to X-ray"/>
    <property type="evidence" value="ECO:0007669"/>
    <property type="project" value="TreeGrafter"/>
</dbReference>
<protein>
    <submittedName>
        <fullName evidence="9">X-ray repair cross complementing 4</fullName>
    </submittedName>
</protein>
<dbReference type="AlphaFoldDB" id="A0A3B4GXC9"/>
<dbReference type="Pfam" id="PF06632">
    <property type="entry name" value="XRCC4"/>
    <property type="match status" value="1"/>
</dbReference>
<dbReference type="PANTHER" id="PTHR28559">
    <property type="entry name" value="DNA REPAIR PROTEIN XRCC4"/>
    <property type="match status" value="1"/>
</dbReference>
<keyword evidence="5" id="KW-0539">Nucleus</keyword>
<dbReference type="GO" id="GO:0005958">
    <property type="term" value="C:DNA-dependent protein kinase-DNA ligase 4 complex"/>
    <property type="evidence" value="ECO:0007669"/>
    <property type="project" value="TreeGrafter"/>
</dbReference>
<dbReference type="Gene3D" id="2.170.210.10">
    <property type="entry name" value="DNA double-strand break repair and VJ recombination XRCC4, N-terminal"/>
    <property type="match status" value="1"/>
</dbReference>
<organism evidence="9">
    <name type="scientific">Pundamilia nyererei</name>
    <dbReference type="NCBI Taxonomy" id="303518"/>
    <lineage>
        <taxon>Eukaryota</taxon>
        <taxon>Metazoa</taxon>
        <taxon>Chordata</taxon>
        <taxon>Craniata</taxon>
        <taxon>Vertebrata</taxon>
        <taxon>Euteleostomi</taxon>
        <taxon>Actinopterygii</taxon>
        <taxon>Neopterygii</taxon>
        <taxon>Teleostei</taxon>
        <taxon>Neoteleostei</taxon>
        <taxon>Acanthomorphata</taxon>
        <taxon>Ovalentaria</taxon>
        <taxon>Cichlomorphae</taxon>
        <taxon>Cichliformes</taxon>
        <taxon>Cichlidae</taxon>
        <taxon>African cichlids</taxon>
        <taxon>Pseudocrenilabrinae</taxon>
        <taxon>Haplochromini</taxon>
        <taxon>Pundamilia</taxon>
    </lineage>
</organism>
<dbReference type="InterPro" id="IPR014751">
    <property type="entry name" value="XRCC4-like_C"/>
</dbReference>
<evidence type="ECO:0000256" key="1">
    <source>
        <dbReference type="ARBA" id="ARBA00004123"/>
    </source>
</evidence>
<keyword evidence="4" id="KW-0234">DNA repair</keyword>
<comment type="similarity">
    <text evidence="6">Belongs to the XRCC4-XLF family. XRCC4 subfamily.</text>
</comment>
<evidence type="ECO:0000256" key="3">
    <source>
        <dbReference type="ARBA" id="ARBA00023172"/>
    </source>
</evidence>
<feature type="region of interest" description="Disordered" evidence="7">
    <location>
        <begin position="169"/>
        <end position="200"/>
    </location>
</feature>
<dbReference type="GeneTree" id="ENSGT00940000166544"/>
<dbReference type="SUPFAM" id="SSF50809">
    <property type="entry name" value="XRCC4, N-terminal domain"/>
    <property type="match status" value="1"/>
</dbReference>
<dbReference type="InterPro" id="IPR053961">
    <property type="entry name" value="XRCC4_N"/>
</dbReference>
<keyword evidence="2" id="KW-0227">DNA damage</keyword>
<comment type="subcellular location">
    <subcellularLocation>
        <location evidence="1">Nucleus</location>
    </subcellularLocation>
</comment>
<accession>A0A3B4GXC9</accession>
<name>A0A3B4GXC9_9CICH</name>
<dbReference type="PANTHER" id="PTHR28559:SF1">
    <property type="entry name" value="DNA REPAIR PROTEIN XRCC4"/>
    <property type="match status" value="1"/>
</dbReference>
<dbReference type="GO" id="GO:0033152">
    <property type="term" value="P:immunoglobulin V(D)J recombination"/>
    <property type="evidence" value="ECO:0007669"/>
    <property type="project" value="TreeGrafter"/>
</dbReference>
<dbReference type="Ensembl" id="ENSPNYT00000027507.1">
    <property type="protein sequence ID" value="ENSPNYP00000026849.1"/>
    <property type="gene ID" value="ENSPNYG00000020225.1"/>
</dbReference>
<reference evidence="9" key="1">
    <citation type="submission" date="2023-09" db="UniProtKB">
        <authorList>
            <consortium name="Ensembl"/>
        </authorList>
    </citation>
    <scope>IDENTIFICATION</scope>
</reference>
<feature type="compositionally biased region" description="Low complexity" evidence="7">
    <location>
        <begin position="169"/>
        <end position="178"/>
    </location>
</feature>
<dbReference type="GO" id="GO:0032807">
    <property type="term" value="C:DNA ligase IV complex"/>
    <property type="evidence" value="ECO:0007669"/>
    <property type="project" value="TreeGrafter"/>
</dbReference>
<sequence length="262" mass="28868">MSGTVCQIRLSDDPDTPYFLRVDWAIDLGAGFTLALTNGSSAWIGEVSEDDMTREANDIGVPRERYVEDLLQALTKSGGGRSEDKEMYTFGLSPDRRCLLYEKTCNDISVHLGSVELQPSPDPLELTCEMIGQSLKRSTDLETENSRLLEQNCKLKQDHQIQFVGVTGNTSSSVSSFSDNLTTQGEGSPDRGEETSQSIQPSLEPTILITGVCVCVYGCVCLCQREQQSQSKVVSPRMRLLYAQPLSDQLFATTTDTECIKI</sequence>
<evidence type="ECO:0000256" key="6">
    <source>
        <dbReference type="ARBA" id="ARBA00025728"/>
    </source>
</evidence>
<dbReference type="CDD" id="cd22283">
    <property type="entry name" value="HD_XRCC4_N"/>
    <property type="match status" value="1"/>
</dbReference>
<dbReference type="InterPro" id="IPR038051">
    <property type="entry name" value="XRCC4-like_N_sf"/>
</dbReference>
<evidence type="ECO:0000256" key="5">
    <source>
        <dbReference type="ARBA" id="ARBA00023242"/>
    </source>
</evidence>
<evidence type="ECO:0000259" key="8">
    <source>
        <dbReference type="Pfam" id="PF06632"/>
    </source>
</evidence>